<comment type="caution">
    <text evidence="1">The sequence shown here is derived from an EMBL/GenBank/DDBJ whole genome shotgun (WGS) entry which is preliminary data.</text>
</comment>
<gene>
    <name evidence="1" type="ORF">IHE45_17G102200</name>
</gene>
<evidence type="ECO:0000313" key="1">
    <source>
        <dbReference type="EMBL" id="KAH7658629.1"/>
    </source>
</evidence>
<dbReference type="Proteomes" id="UP000827976">
    <property type="component" value="Chromosome 17"/>
</dbReference>
<evidence type="ECO:0000313" key="2">
    <source>
        <dbReference type="Proteomes" id="UP000827976"/>
    </source>
</evidence>
<protein>
    <submittedName>
        <fullName evidence="1">Uncharacterized protein</fullName>
    </submittedName>
</protein>
<keyword evidence="2" id="KW-1185">Reference proteome</keyword>
<proteinExistence type="predicted"/>
<accession>A0ACB7UE59</accession>
<name>A0ACB7UE59_DIOAL</name>
<dbReference type="EMBL" id="CM037027">
    <property type="protein sequence ID" value="KAH7658629.1"/>
    <property type="molecule type" value="Genomic_DNA"/>
</dbReference>
<organism evidence="1 2">
    <name type="scientific">Dioscorea alata</name>
    <name type="common">Purple yam</name>
    <dbReference type="NCBI Taxonomy" id="55571"/>
    <lineage>
        <taxon>Eukaryota</taxon>
        <taxon>Viridiplantae</taxon>
        <taxon>Streptophyta</taxon>
        <taxon>Embryophyta</taxon>
        <taxon>Tracheophyta</taxon>
        <taxon>Spermatophyta</taxon>
        <taxon>Magnoliopsida</taxon>
        <taxon>Liliopsida</taxon>
        <taxon>Dioscoreales</taxon>
        <taxon>Dioscoreaceae</taxon>
        <taxon>Dioscorea</taxon>
    </lineage>
</organism>
<sequence>MFLCTTQKNSKMRKAGSRQSFLSNISSKALGMVKMVLPKKVRKKDGAIWRKTILKGDKCRPLEFSGQILYDSEGNQMPEPQIRSQECDA</sequence>
<reference evidence="2" key="1">
    <citation type="journal article" date="2022" name="Nat. Commun.">
        <title>Chromosome evolution and the genetic basis of agronomically important traits in greater yam.</title>
        <authorList>
            <person name="Bredeson J.V."/>
            <person name="Lyons J.B."/>
            <person name="Oniyinde I.O."/>
            <person name="Okereke N.R."/>
            <person name="Kolade O."/>
            <person name="Nnabue I."/>
            <person name="Nwadili C.O."/>
            <person name="Hribova E."/>
            <person name="Parker M."/>
            <person name="Nwogha J."/>
            <person name="Shu S."/>
            <person name="Carlson J."/>
            <person name="Kariba R."/>
            <person name="Muthemba S."/>
            <person name="Knop K."/>
            <person name="Barton G.J."/>
            <person name="Sherwood A.V."/>
            <person name="Lopez-Montes A."/>
            <person name="Asiedu R."/>
            <person name="Jamnadass R."/>
            <person name="Muchugi A."/>
            <person name="Goodstein D."/>
            <person name="Egesi C.N."/>
            <person name="Featherston J."/>
            <person name="Asfaw A."/>
            <person name="Simpson G.G."/>
            <person name="Dolezel J."/>
            <person name="Hendre P.S."/>
            <person name="Van Deynze A."/>
            <person name="Kumar P.L."/>
            <person name="Obidiegwu J.E."/>
            <person name="Bhattacharjee R."/>
            <person name="Rokhsar D.S."/>
        </authorList>
    </citation>
    <scope>NUCLEOTIDE SEQUENCE [LARGE SCALE GENOMIC DNA]</scope>
    <source>
        <strain evidence="2">cv. TDa95/00328</strain>
    </source>
</reference>